<reference evidence="2" key="2">
    <citation type="submission" date="2020-05" db="UniProtKB">
        <authorList>
            <consortium name="EnsemblMetazoa"/>
        </authorList>
    </citation>
    <scope>IDENTIFICATION</scope>
    <source>
        <strain evidence="2">IAEA</strain>
    </source>
</reference>
<sequence>MLSTHFFLRTPQDFWVCSQRTYRPVHSTCGVRAHVEIDDDCLLYLFHSSLASSAPLFAATPFNLFILVAELTMLICPSCIHLSAKAFYAIFKTTERIIRIK</sequence>
<accession>A0A1A9W2D1</accession>
<keyword evidence="1" id="KW-0472">Membrane</keyword>
<dbReference type="EnsemblMetazoa" id="GBRI003904-RA">
    <property type="protein sequence ID" value="GBRI003904-PA"/>
    <property type="gene ID" value="GBRI003904"/>
</dbReference>
<evidence type="ECO:0000313" key="2">
    <source>
        <dbReference type="EnsemblMetazoa" id="GBRI003904-PA"/>
    </source>
</evidence>
<keyword evidence="3" id="KW-1185">Reference proteome</keyword>
<keyword evidence="1" id="KW-0812">Transmembrane</keyword>
<name>A0A1A9W2D1_9MUSC</name>
<evidence type="ECO:0000313" key="3">
    <source>
        <dbReference type="Proteomes" id="UP000091820"/>
    </source>
</evidence>
<evidence type="ECO:0000256" key="1">
    <source>
        <dbReference type="SAM" id="Phobius"/>
    </source>
</evidence>
<keyword evidence="1" id="KW-1133">Transmembrane helix</keyword>
<organism evidence="2 3">
    <name type="scientific">Glossina brevipalpis</name>
    <dbReference type="NCBI Taxonomy" id="37001"/>
    <lineage>
        <taxon>Eukaryota</taxon>
        <taxon>Metazoa</taxon>
        <taxon>Ecdysozoa</taxon>
        <taxon>Arthropoda</taxon>
        <taxon>Hexapoda</taxon>
        <taxon>Insecta</taxon>
        <taxon>Pterygota</taxon>
        <taxon>Neoptera</taxon>
        <taxon>Endopterygota</taxon>
        <taxon>Diptera</taxon>
        <taxon>Brachycera</taxon>
        <taxon>Muscomorpha</taxon>
        <taxon>Hippoboscoidea</taxon>
        <taxon>Glossinidae</taxon>
        <taxon>Glossina</taxon>
    </lineage>
</organism>
<feature type="transmembrane region" description="Helical" evidence="1">
    <location>
        <begin position="64"/>
        <end position="91"/>
    </location>
</feature>
<dbReference type="VEuPathDB" id="VectorBase:GBRI003904"/>
<proteinExistence type="predicted"/>
<protein>
    <submittedName>
        <fullName evidence="2">Uncharacterized protein</fullName>
    </submittedName>
</protein>
<reference evidence="3" key="1">
    <citation type="submission" date="2014-03" db="EMBL/GenBank/DDBJ databases">
        <authorList>
            <person name="Aksoy S."/>
            <person name="Warren W."/>
            <person name="Wilson R.K."/>
        </authorList>
    </citation>
    <scope>NUCLEOTIDE SEQUENCE [LARGE SCALE GENOMIC DNA]</scope>
    <source>
        <strain evidence="3">IAEA</strain>
    </source>
</reference>
<dbReference type="Proteomes" id="UP000091820">
    <property type="component" value="Unassembled WGS sequence"/>
</dbReference>
<dbReference type="AlphaFoldDB" id="A0A1A9W2D1"/>